<dbReference type="EMBL" id="PCVY01000028">
    <property type="protein sequence ID" value="PIQ86853.1"/>
    <property type="molecule type" value="Genomic_DNA"/>
</dbReference>
<sequence length="254" mass="29753">MSRIISQIHQDLIDFIKRLCVRGTPMPRFGLRQVVPSLLAKNRDHRFDFFSWTANYLSANYIDGVYVEFGCCGAVTMRYALNTLGKPAAYGLRNHISHFFAFDSFEGLPEASGLDRQKCFSKGKFSMSEEAFKRLMRRDLYRVTTIKGFYQDTLPHYEWQEKNGIALAYFDCDYYESTKNALEFIKDKMNHGAVIAFDDWQMYYGDPKRGQKKAMTEFREQYQKTIYLEPFFPFPPLGMSFIYLKKELMGSPLE</sequence>
<dbReference type="Gene3D" id="3.40.50.150">
    <property type="entry name" value="Vaccinia Virus protein VP39"/>
    <property type="match status" value="1"/>
</dbReference>
<dbReference type="InterPro" id="IPR008884">
    <property type="entry name" value="TylF_MeTrfase"/>
</dbReference>
<gene>
    <name evidence="1" type="ORF">COV74_03205</name>
</gene>
<name>A0A2H0LQY2_9BACT</name>
<dbReference type="PANTHER" id="PTHR40036:SF1">
    <property type="entry name" value="MACROCIN O-METHYLTRANSFERASE"/>
    <property type="match status" value="1"/>
</dbReference>
<dbReference type="AlphaFoldDB" id="A0A2H0LQY2"/>
<proteinExistence type="predicted"/>
<dbReference type="PANTHER" id="PTHR40036">
    <property type="entry name" value="MACROCIN O-METHYLTRANSFERASE"/>
    <property type="match status" value="1"/>
</dbReference>
<protein>
    <recommendedName>
        <fullName evidence="3">Methyltransferase</fullName>
    </recommendedName>
</protein>
<organism evidence="1 2">
    <name type="scientific">Candidatus Abzuiibacterium crystallinum</name>
    <dbReference type="NCBI Taxonomy" id="1974748"/>
    <lineage>
        <taxon>Bacteria</taxon>
        <taxon>Pseudomonadati</taxon>
        <taxon>Candidatus Omnitrophota</taxon>
        <taxon>Candidatus Abzuiibacterium</taxon>
    </lineage>
</organism>
<reference evidence="1 2" key="1">
    <citation type="submission" date="2017-09" db="EMBL/GenBank/DDBJ databases">
        <title>Depth-based differentiation of microbial function through sediment-hosted aquifers and enrichment of novel symbionts in the deep terrestrial subsurface.</title>
        <authorList>
            <person name="Probst A.J."/>
            <person name="Ladd B."/>
            <person name="Jarett J.K."/>
            <person name="Geller-Mcgrath D.E."/>
            <person name="Sieber C.M."/>
            <person name="Emerson J.B."/>
            <person name="Anantharaman K."/>
            <person name="Thomas B.C."/>
            <person name="Malmstrom R."/>
            <person name="Stieglmeier M."/>
            <person name="Klingl A."/>
            <person name="Woyke T."/>
            <person name="Ryan C.M."/>
            <person name="Banfield J.F."/>
        </authorList>
    </citation>
    <scope>NUCLEOTIDE SEQUENCE [LARGE SCALE GENOMIC DNA]</scope>
    <source>
        <strain evidence="1">CG11_big_fil_rev_8_21_14_0_20_45_26</strain>
    </source>
</reference>
<dbReference type="Pfam" id="PF05711">
    <property type="entry name" value="TylF"/>
    <property type="match status" value="1"/>
</dbReference>
<dbReference type="Proteomes" id="UP000230859">
    <property type="component" value="Unassembled WGS sequence"/>
</dbReference>
<evidence type="ECO:0000313" key="2">
    <source>
        <dbReference type="Proteomes" id="UP000230859"/>
    </source>
</evidence>
<evidence type="ECO:0000313" key="1">
    <source>
        <dbReference type="EMBL" id="PIQ86853.1"/>
    </source>
</evidence>
<comment type="caution">
    <text evidence="1">The sequence shown here is derived from an EMBL/GenBank/DDBJ whole genome shotgun (WGS) entry which is preliminary data.</text>
</comment>
<evidence type="ECO:0008006" key="3">
    <source>
        <dbReference type="Google" id="ProtNLM"/>
    </source>
</evidence>
<dbReference type="InterPro" id="IPR029063">
    <property type="entry name" value="SAM-dependent_MTases_sf"/>
</dbReference>
<accession>A0A2H0LQY2</accession>